<evidence type="ECO:0000256" key="7">
    <source>
        <dbReference type="ARBA" id="ARBA00022779"/>
    </source>
</evidence>
<proteinExistence type="inferred from homology"/>
<keyword evidence="8" id="KW-1133">Transmembrane helix</keyword>
<evidence type="ECO:0000256" key="6">
    <source>
        <dbReference type="ARBA" id="ARBA00022692"/>
    </source>
</evidence>
<evidence type="ECO:0000313" key="12">
    <source>
        <dbReference type="EMBL" id="SFD09945.1"/>
    </source>
</evidence>
<dbReference type="InterPro" id="IPR005503">
    <property type="entry name" value="FliL"/>
</dbReference>
<evidence type="ECO:0000256" key="5">
    <source>
        <dbReference type="ARBA" id="ARBA00022500"/>
    </source>
</evidence>
<keyword evidence="12" id="KW-0282">Flagellum</keyword>
<evidence type="ECO:0000256" key="2">
    <source>
        <dbReference type="ARBA" id="ARBA00004162"/>
    </source>
</evidence>
<keyword evidence="4" id="KW-1003">Cell membrane</keyword>
<accession>A0A1I1PJC0</accession>
<evidence type="ECO:0000256" key="4">
    <source>
        <dbReference type="ARBA" id="ARBA00022475"/>
    </source>
</evidence>
<keyword evidence="9 10" id="KW-0472">Membrane</keyword>
<dbReference type="Pfam" id="PF03748">
    <property type="entry name" value="FliL"/>
    <property type="match status" value="1"/>
</dbReference>
<evidence type="ECO:0000256" key="9">
    <source>
        <dbReference type="ARBA" id="ARBA00023136"/>
    </source>
</evidence>
<dbReference type="GO" id="GO:0005886">
    <property type="term" value="C:plasma membrane"/>
    <property type="evidence" value="ECO:0007669"/>
    <property type="project" value="UniProtKB-SubCell"/>
</dbReference>
<gene>
    <name evidence="12" type="ORF">SAMN04488094_11559</name>
</gene>
<dbReference type="GO" id="GO:0071973">
    <property type="term" value="P:bacterial-type flagellum-dependent cell motility"/>
    <property type="evidence" value="ECO:0007669"/>
    <property type="project" value="InterPro"/>
</dbReference>
<keyword evidence="10" id="KW-0997">Cell inner membrane</keyword>
<comment type="function">
    <text evidence="1 10">Controls the rotational direction of flagella during chemotaxis.</text>
</comment>
<evidence type="ECO:0000256" key="10">
    <source>
        <dbReference type="RuleBase" id="RU364125"/>
    </source>
</evidence>
<dbReference type="EMBL" id="FOLG01000015">
    <property type="protein sequence ID" value="SFD09945.1"/>
    <property type="molecule type" value="Genomic_DNA"/>
</dbReference>
<dbReference type="STRING" id="441112.SAMN04488094_11559"/>
<dbReference type="Proteomes" id="UP000198728">
    <property type="component" value="Unassembled WGS sequence"/>
</dbReference>
<comment type="subcellular location">
    <subcellularLocation>
        <location evidence="10">Cell inner membrane</location>
    </subcellularLocation>
    <subcellularLocation>
        <location evidence="2">Cell membrane</location>
        <topology evidence="2">Single-pass membrane protein</topology>
    </subcellularLocation>
</comment>
<evidence type="ECO:0000313" key="13">
    <source>
        <dbReference type="Proteomes" id="UP000198728"/>
    </source>
</evidence>
<evidence type="ECO:0000256" key="1">
    <source>
        <dbReference type="ARBA" id="ARBA00002254"/>
    </source>
</evidence>
<keyword evidence="5 10" id="KW-0145">Chemotaxis</keyword>
<evidence type="ECO:0000256" key="3">
    <source>
        <dbReference type="ARBA" id="ARBA00008281"/>
    </source>
</evidence>
<keyword evidence="12" id="KW-0969">Cilium</keyword>
<keyword evidence="6" id="KW-0812">Transmembrane</keyword>
<dbReference type="AlphaFoldDB" id="A0A1I1PJC0"/>
<organism evidence="12 13">
    <name type="scientific">Tropicimonas isoalkanivorans</name>
    <dbReference type="NCBI Taxonomy" id="441112"/>
    <lineage>
        <taxon>Bacteria</taxon>
        <taxon>Pseudomonadati</taxon>
        <taxon>Pseudomonadota</taxon>
        <taxon>Alphaproteobacteria</taxon>
        <taxon>Rhodobacterales</taxon>
        <taxon>Roseobacteraceae</taxon>
        <taxon>Tropicimonas</taxon>
    </lineage>
</organism>
<evidence type="ECO:0000256" key="11">
    <source>
        <dbReference type="SAM" id="MobiDB-lite"/>
    </source>
</evidence>
<evidence type="ECO:0000256" key="8">
    <source>
        <dbReference type="ARBA" id="ARBA00022989"/>
    </source>
</evidence>
<feature type="region of interest" description="Disordered" evidence="11">
    <location>
        <begin position="32"/>
        <end position="71"/>
    </location>
</feature>
<dbReference type="GO" id="GO:0006935">
    <property type="term" value="P:chemotaxis"/>
    <property type="evidence" value="ECO:0007669"/>
    <property type="project" value="UniProtKB-KW"/>
</dbReference>
<name>A0A1I1PJC0_9RHOB</name>
<dbReference type="OrthoDB" id="7864548at2"/>
<reference evidence="12 13" key="1">
    <citation type="submission" date="2016-10" db="EMBL/GenBank/DDBJ databases">
        <authorList>
            <person name="de Groot N.N."/>
        </authorList>
    </citation>
    <scope>NUCLEOTIDE SEQUENCE [LARGE SCALE GENOMIC DNA]</scope>
    <source>
        <strain evidence="12 13">DSM 19548</strain>
    </source>
</reference>
<dbReference type="GO" id="GO:0009425">
    <property type="term" value="C:bacterial-type flagellum basal body"/>
    <property type="evidence" value="ECO:0007669"/>
    <property type="project" value="InterPro"/>
</dbReference>
<keyword evidence="13" id="KW-1185">Reference proteome</keyword>
<sequence length="179" mass="18977">MRLLLPGILALAGAGAGLTAGHILKPAEVAAETAVHEHGTQNLSDHAQDPDLATDPHGQTSAHGEAPHGAVSGTEFVDLSNRFVVPILKGGRMTSMVVLSLSLETMVGSREDVFAKEPRIRDALLQVMFDYANAGGFDGTYTSTRALDHLRTALREEARQIVGDSVLDVLVTDIARQDS</sequence>
<comment type="similarity">
    <text evidence="3 10">Belongs to the FliL family.</text>
</comment>
<keyword evidence="12" id="KW-0966">Cell projection</keyword>
<keyword evidence="7 10" id="KW-0283">Flagellar rotation</keyword>
<protein>
    <recommendedName>
        <fullName evidence="10">Flagellar protein FliL</fullName>
    </recommendedName>
</protein>
<dbReference type="RefSeq" id="WP_093362408.1">
    <property type="nucleotide sequence ID" value="NZ_FOLG01000015.1"/>
</dbReference>